<evidence type="ECO:0000256" key="1">
    <source>
        <dbReference type="SAM" id="MobiDB-lite"/>
    </source>
</evidence>
<dbReference type="EMBL" id="MU167286">
    <property type="protein sequence ID" value="KAG0144921.1"/>
    <property type="molecule type" value="Genomic_DNA"/>
</dbReference>
<dbReference type="Proteomes" id="UP000886653">
    <property type="component" value="Unassembled WGS sequence"/>
</dbReference>
<comment type="caution">
    <text evidence="2">The sequence shown here is derived from an EMBL/GenBank/DDBJ whole genome shotgun (WGS) entry which is preliminary data.</text>
</comment>
<keyword evidence="3" id="KW-1185">Reference proteome</keyword>
<evidence type="ECO:0000313" key="3">
    <source>
        <dbReference type="Proteomes" id="UP000886653"/>
    </source>
</evidence>
<sequence length="322" mass="33899">MESARHFRFPVPLSASNFSLQGSDTSSAFPLLGDTTRPLNGSITKSPTFSTISALVVKKGGIGTDGVTGETLAKIRRKISASILGPALATSFSGDWTLGIASNGISSKHIRTSHSSSGLHGTETVTCRRRGIARSVTGPLTRLFNHEDHDDGDDDDDEGWDFICCGEPPCRPERPGSGWFGTLDLKDKPLTKAFTDPTVTAAIDGPGVTGPTLGSAWTFDATWVQAWDLTAAKPSCRSSSPPEFQPSPGWSPASTDSSLASPVSYQSSLDHSLAPPATSLASPAWSLASPEIHHASSFPPSHLAEQKGFGITCRAKTSQLHV</sequence>
<reference evidence="2" key="1">
    <citation type="submission" date="2013-11" db="EMBL/GenBank/DDBJ databases">
        <title>Genome sequence of the fusiform rust pathogen reveals effectors for host alternation and coevolution with pine.</title>
        <authorList>
            <consortium name="DOE Joint Genome Institute"/>
            <person name="Smith K."/>
            <person name="Pendleton A."/>
            <person name="Kubisiak T."/>
            <person name="Anderson C."/>
            <person name="Salamov A."/>
            <person name="Aerts A."/>
            <person name="Riley R."/>
            <person name="Clum A."/>
            <person name="Lindquist E."/>
            <person name="Ence D."/>
            <person name="Campbell M."/>
            <person name="Kronenberg Z."/>
            <person name="Feau N."/>
            <person name="Dhillon B."/>
            <person name="Hamelin R."/>
            <person name="Burleigh J."/>
            <person name="Smith J."/>
            <person name="Yandell M."/>
            <person name="Nelson C."/>
            <person name="Grigoriev I."/>
            <person name="Davis J."/>
        </authorList>
    </citation>
    <scope>NUCLEOTIDE SEQUENCE</scope>
    <source>
        <strain evidence="2">G11</strain>
    </source>
</reference>
<proteinExistence type="predicted"/>
<gene>
    <name evidence="2" type="ORF">CROQUDRAFT_672073</name>
</gene>
<protein>
    <submittedName>
        <fullName evidence="2">Uncharacterized protein</fullName>
    </submittedName>
</protein>
<name>A0A9P6TA90_9BASI</name>
<evidence type="ECO:0000313" key="2">
    <source>
        <dbReference type="EMBL" id="KAG0144921.1"/>
    </source>
</evidence>
<dbReference type="OrthoDB" id="2514563at2759"/>
<feature type="region of interest" description="Disordered" evidence="1">
    <location>
        <begin position="234"/>
        <end position="257"/>
    </location>
</feature>
<dbReference type="AlphaFoldDB" id="A0A9P6TA90"/>
<organism evidence="2 3">
    <name type="scientific">Cronartium quercuum f. sp. fusiforme G11</name>
    <dbReference type="NCBI Taxonomy" id="708437"/>
    <lineage>
        <taxon>Eukaryota</taxon>
        <taxon>Fungi</taxon>
        <taxon>Dikarya</taxon>
        <taxon>Basidiomycota</taxon>
        <taxon>Pucciniomycotina</taxon>
        <taxon>Pucciniomycetes</taxon>
        <taxon>Pucciniales</taxon>
        <taxon>Coleosporiaceae</taxon>
        <taxon>Cronartium</taxon>
    </lineage>
</organism>
<accession>A0A9P6TA90</accession>